<comment type="caution">
    <text evidence="1">The sequence shown here is derived from an EMBL/GenBank/DDBJ whole genome shotgun (WGS) entry which is preliminary data.</text>
</comment>
<gene>
    <name evidence="1" type="ORF">HQN87_19020</name>
</gene>
<evidence type="ECO:0000313" key="1">
    <source>
        <dbReference type="EMBL" id="NQX47429.1"/>
    </source>
</evidence>
<organism evidence="1 2">
    <name type="scientific">Paenibacillus tritici</name>
    <dbReference type="NCBI Taxonomy" id="1873425"/>
    <lineage>
        <taxon>Bacteria</taxon>
        <taxon>Bacillati</taxon>
        <taxon>Bacillota</taxon>
        <taxon>Bacilli</taxon>
        <taxon>Bacillales</taxon>
        <taxon>Paenibacillaceae</taxon>
        <taxon>Paenibacillus</taxon>
    </lineage>
</organism>
<protein>
    <submittedName>
        <fullName evidence="1">Uncharacterized protein</fullName>
    </submittedName>
</protein>
<reference evidence="1 2" key="1">
    <citation type="submission" date="2020-05" db="EMBL/GenBank/DDBJ databases">
        <title>Paenibacillus glebae, sp. nov., Paenibacillus humi sp. nov., Paenibacillus pedi sp. nov., Paenibacillus terrestris sp. nov. and Paenibacillus terricola sp. nov., isolated from a forest top soil sample.</title>
        <authorList>
            <person name="Qi S."/>
            <person name="Carlier A."/>
            <person name="Cnockaert M."/>
            <person name="Vandamme P."/>
        </authorList>
    </citation>
    <scope>NUCLEOTIDE SEQUENCE [LARGE SCALE GENOMIC DNA]</scope>
    <source>
        <strain evidence="1 2">LMG 29502</strain>
    </source>
</reference>
<keyword evidence="2" id="KW-1185">Reference proteome</keyword>
<evidence type="ECO:0000313" key="2">
    <source>
        <dbReference type="Proteomes" id="UP000711047"/>
    </source>
</evidence>
<name>A0ABX2DV50_9BACL</name>
<sequence>MQASIQTLFTWSQDRILAGGAKKVVLLVEWTGVAQGEDFRKRSRKVVARDIELRVWLESHVKITGCYGCSAEEGEGRSLLLKLGKIHSGQRRYIALEFMMKGMPAGIHEALWLQWQFKQPSVERIRELPLKKLGIEYSHHTDLLGSRCCFHVEKHLELLHTAALLAEAGEARIRNKPDVPSDKLRRQADQLLLMAARSGDMQLLKEAETLYKKLEVENLPWSRTGMR</sequence>
<dbReference type="RefSeq" id="WP_173136623.1">
    <property type="nucleotide sequence ID" value="NZ_CP073365.1"/>
</dbReference>
<accession>A0ABX2DV50</accession>
<dbReference type="EMBL" id="JABMKX010000010">
    <property type="protein sequence ID" value="NQX47429.1"/>
    <property type="molecule type" value="Genomic_DNA"/>
</dbReference>
<proteinExistence type="predicted"/>
<dbReference type="Proteomes" id="UP000711047">
    <property type="component" value="Unassembled WGS sequence"/>
</dbReference>